<organism evidence="1 2">
    <name type="scientific">Nocardioides euryhalodurans</name>
    <dbReference type="NCBI Taxonomy" id="2518370"/>
    <lineage>
        <taxon>Bacteria</taxon>
        <taxon>Bacillati</taxon>
        <taxon>Actinomycetota</taxon>
        <taxon>Actinomycetes</taxon>
        <taxon>Propionibacteriales</taxon>
        <taxon>Nocardioidaceae</taxon>
        <taxon>Nocardioides</taxon>
    </lineage>
</organism>
<dbReference type="Gene3D" id="3.30.530.20">
    <property type="match status" value="1"/>
</dbReference>
<reference evidence="1 2" key="1">
    <citation type="submission" date="2019-03" db="EMBL/GenBank/DDBJ databases">
        <title>Three New Species of Nocardioides, Nocardioides euryhalodurans sp. nov., Nocardioides seonyuensis sp. nov. and Nocardioides eburneoflavus sp. nov., Iolated from Soil.</title>
        <authorList>
            <person name="Roh S.G."/>
            <person name="Lee C."/>
            <person name="Kim M.-K."/>
            <person name="Kim S.B."/>
        </authorList>
    </citation>
    <scope>NUCLEOTIDE SEQUENCE [LARGE SCALE GENOMIC DNA]</scope>
    <source>
        <strain evidence="1 2">MMS17-SY117</strain>
    </source>
</reference>
<dbReference type="InterPro" id="IPR019587">
    <property type="entry name" value="Polyketide_cyclase/dehydratase"/>
</dbReference>
<dbReference type="Pfam" id="PF10604">
    <property type="entry name" value="Polyketide_cyc2"/>
    <property type="match status" value="1"/>
</dbReference>
<proteinExistence type="predicted"/>
<name>A0A4P7GPB5_9ACTN</name>
<dbReference type="EMBL" id="CP038267">
    <property type="protein sequence ID" value="QBR93627.1"/>
    <property type="molecule type" value="Genomic_DNA"/>
</dbReference>
<keyword evidence="2" id="KW-1185">Reference proteome</keyword>
<dbReference type="OrthoDB" id="6624781at2"/>
<dbReference type="Proteomes" id="UP000294894">
    <property type="component" value="Chromosome"/>
</dbReference>
<dbReference type="CDD" id="cd07822">
    <property type="entry name" value="SRPBCC_4"/>
    <property type="match status" value="1"/>
</dbReference>
<dbReference type="AlphaFoldDB" id="A0A4P7GPB5"/>
<dbReference type="InterPro" id="IPR023393">
    <property type="entry name" value="START-like_dom_sf"/>
</dbReference>
<evidence type="ECO:0000313" key="1">
    <source>
        <dbReference type="EMBL" id="QBR93627.1"/>
    </source>
</evidence>
<accession>A0A4P7GPB5</accession>
<dbReference type="SUPFAM" id="SSF55961">
    <property type="entry name" value="Bet v1-like"/>
    <property type="match status" value="1"/>
</dbReference>
<gene>
    <name evidence="1" type="ORF">EXE57_16105</name>
</gene>
<protein>
    <submittedName>
        <fullName evidence="1">SRPBCC domain-containing protein</fullName>
    </submittedName>
</protein>
<sequence length="154" mass="16790">MVTMTTFEARTDIAATPSRVWDELLDLTAWPSRDTSLGRLEGSLVPGGRVTIHVEGSSRAFRLRVVELEPGRRVVLRGGMPLGLFSGTRHYTLEPSGDGRTTFTMAETYAGLLSPLVTRSIPDMQPAFEAFAAGLRRDAEAATSVATHDREDRA</sequence>
<evidence type="ECO:0000313" key="2">
    <source>
        <dbReference type="Proteomes" id="UP000294894"/>
    </source>
</evidence>
<dbReference type="KEGG" id="noy:EXE57_16105"/>